<evidence type="ECO:0000313" key="5">
    <source>
        <dbReference type="Proteomes" id="UP001634007"/>
    </source>
</evidence>
<feature type="region of interest" description="Disordered" evidence="2">
    <location>
        <begin position="125"/>
        <end position="148"/>
    </location>
</feature>
<evidence type="ECO:0000313" key="4">
    <source>
        <dbReference type="EMBL" id="KAL3744550.1"/>
    </source>
</evidence>
<dbReference type="InterPro" id="IPR011009">
    <property type="entry name" value="Kinase-like_dom_sf"/>
</dbReference>
<dbReference type="Gene3D" id="1.10.510.10">
    <property type="entry name" value="Transferase(Phosphotransferase) domain 1"/>
    <property type="match status" value="1"/>
</dbReference>
<dbReference type="PROSITE" id="PS50011">
    <property type="entry name" value="PROTEIN_KINASE_DOM"/>
    <property type="match status" value="1"/>
</dbReference>
<dbReference type="Proteomes" id="UP001634007">
    <property type="component" value="Unassembled WGS sequence"/>
</dbReference>
<feature type="compositionally biased region" description="Polar residues" evidence="2">
    <location>
        <begin position="18"/>
        <end position="28"/>
    </location>
</feature>
<evidence type="ECO:0000259" key="3">
    <source>
        <dbReference type="PROSITE" id="PS50011"/>
    </source>
</evidence>
<evidence type="ECO:0000256" key="2">
    <source>
        <dbReference type="SAM" id="MobiDB-lite"/>
    </source>
</evidence>
<organism evidence="4 5">
    <name type="scientific">Eucalyptus globulus</name>
    <name type="common">Tasmanian blue gum</name>
    <dbReference type="NCBI Taxonomy" id="34317"/>
    <lineage>
        <taxon>Eukaryota</taxon>
        <taxon>Viridiplantae</taxon>
        <taxon>Streptophyta</taxon>
        <taxon>Embryophyta</taxon>
        <taxon>Tracheophyta</taxon>
        <taxon>Spermatophyta</taxon>
        <taxon>Magnoliopsida</taxon>
        <taxon>eudicotyledons</taxon>
        <taxon>Gunneridae</taxon>
        <taxon>Pentapetalae</taxon>
        <taxon>rosids</taxon>
        <taxon>malvids</taxon>
        <taxon>Myrtales</taxon>
        <taxon>Myrtaceae</taxon>
        <taxon>Myrtoideae</taxon>
        <taxon>Eucalypteae</taxon>
        <taxon>Eucalyptus</taxon>
    </lineage>
</organism>
<accession>A0ABD3KXW3</accession>
<comment type="caution">
    <text evidence="4">The sequence shown here is derived from an EMBL/GenBank/DDBJ whole genome shotgun (WGS) entry which is preliminary data.</text>
</comment>
<dbReference type="EMBL" id="JBJKBG010000003">
    <property type="protein sequence ID" value="KAL3744550.1"/>
    <property type="molecule type" value="Genomic_DNA"/>
</dbReference>
<feature type="region of interest" description="Disordered" evidence="2">
    <location>
        <begin position="1"/>
        <end position="38"/>
    </location>
</feature>
<keyword evidence="5" id="KW-1185">Reference proteome</keyword>
<protein>
    <recommendedName>
        <fullName evidence="3">Protein kinase domain-containing protein</fullName>
    </recommendedName>
</protein>
<gene>
    <name evidence="4" type="ORF">ACJRO7_013768</name>
</gene>
<dbReference type="SUPFAM" id="SSF56112">
    <property type="entry name" value="Protein kinase-like (PK-like)"/>
    <property type="match status" value="1"/>
</dbReference>
<dbReference type="Pfam" id="PF00069">
    <property type="entry name" value="Pkinase"/>
    <property type="match status" value="1"/>
</dbReference>
<sequence length="533" mass="60614">MNVRGDDYLMSAKPFASRPSSVQSSPAKQGSPAPHRPRRGFCCGFNDCISMGSTVSTGLHQQQQTSLSRLERQVGELEKEVQKEKELRMIYRKRLERTQDYLRHCLQIAKDNGFLQLIVHHKNNDGHGNNDNNSNANDNNNIDSNLYNGNVSPQFPAGTLVQPHSDISIVVNRARINGWYIEPHEIELREKIARGTTAEIYKVRSRGLDEAVKCIFPDFFHTNQSGAAFFTQEVETLSRQRHRFVLQLMGACIDPPERACIFLGSTLKEWLHGPGNRRKGEWAKPLPPLGERLSLAMEIAQAMQYLHEQKPRVIHRDLKPSNIFLDDAMHARVADFGHARFLGDEELALTGETQVRLSKMTFSGTYVYMVPKVIRCEPYDEKCDVYSFGIILNELITMEVAEGRLRPALPADEDGQLEELVQIVCLSWDQDHSIRPPFSTITRNLRGIKQGAYRKCSDFGEELTRIVILEGVSHMKNYITWSVFEVTQKRIKYIKYESIHFRRDPNPTQLTHSTGILKRSSVVASPAISLADP</sequence>
<proteinExistence type="predicted"/>
<dbReference type="PANTHER" id="PTHR44329">
    <property type="entry name" value="SERINE/THREONINE-PROTEIN KINASE TNNI3K-RELATED"/>
    <property type="match status" value="1"/>
</dbReference>
<dbReference type="InterPro" id="IPR008271">
    <property type="entry name" value="Ser/Thr_kinase_AS"/>
</dbReference>
<name>A0ABD3KXW3_EUCGL</name>
<dbReference type="InterPro" id="IPR051681">
    <property type="entry name" value="Ser/Thr_Kinases-Pseudokinases"/>
</dbReference>
<dbReference type="PANTHER" id="PTHR44329:SF11">
    <property type="entry name" value="OS09G0443600 PROTEIN"/>
    <property type="match status" value="1"/>
</dbReference>
<dbReference type="SMART" id="SM00220">
    <property type="entry name" value="S_TKc"/>
    <property type="match status" value="1"/>
</dbReference>
<feature type="compositionally biased region" description="Low complexity" evidence="2">
    <location>
        <begin position="126"/>
        <end position="148"/>
    </location>
</feature>
<reference evidence="4 5" key="1">
    <citation type="submission" date="2024-11" db="EMBL/GenBank/DDBJ databases">
        <title>Chromosome-level genome assembly of Eucalyptus globulus Labill. provides insights into its genome evolution.</title>
        <authorList>
            <person name="Li X."/>
        </authorList>
    </citation>
    <scope>NUCLEOTIDE SEQUENCE [LARGE SCALE GENOMIC DNA]</scope>
    <source>
        <strain evidence="4">CL2024</strain>
        <tissue evidence="4">Fresh tender leaves</tissue>
    </source>
</reference>
<dbReference type="AlphaFoldDB" id="A0ABD3KXW3"/>
<dbReference type="InterPro" id="IPR000719">
    <property type="entry name" value="Prot_kinase_dom"/>
</dbReference>
<evidence type="ECO:0000256" key="1">
    <source>
        <dbReference type="SAM" id="Coils"/>
    </source>
</evidence>
<feature type="coiled-coil region" evidence="1">
    <location>
        <begin position="60"/>
        <end position="94"/>
    </location>
</feature>
<keyword evidence="1" id="KW-0175">Coiled coil</keyword>
<dbReference type="PROSITE" id="PS00108">
    <property type="entry name" value="PROTEIN_KINASE_ST"/>
    <property type="match status" value="1"/>
</dbReference>
<dbReference type="Gene3D" id="3.30.200.20">
    <property type="entry name" value="Phosphorylase Kinase, domain 1"/>
    <property type="match status" value="1"/>
</dbReference>
<feature type="domain" description="Protein kinase" evidence="3">
    <location>
        <begin position="186"/>
        <end position="479"/>
    </location>
</feature>